<dbReference type="InterPro" id="IPR008910">
    <property type="entry name" value="MSC_TM_helix"/>
</dbReference>
<dbReference type="EMBL" id="MFUU01000016">
    <property type="protein sequence ID" value="OGI85850.1"/>
    <property type="molecule type" value="Genomic_DNA"/>
</dbReference>
<evidence type="ECO:0008006" key="4">
    <source>
        <dbReference type="Google" id="ProtNLM"/>
    </source>
</evidence>
<dbReference type="Proteomes" id="UP000179352">
    <property type="component" value="Unassembled WGS sequence"/>
</dbReference>
<evidence type="ECO:0000313" key="2">
    <source>
        <dbReference type="EMBL" id="OGI85850.1"/>
    </source>
</evidence>
<feature type="transmembrane region" description="Helical" evidence="1">
    <location>
        <begin position="191"/>
        <end position="212"/>
    </location>
</feature>
<name>A0A1F6WVG3_9BACT</name>
<dbReference type="Pfam" id="PF05552">
    <property type="entry name" value="MS_channel_1st_1"/>
    <property type="match status" value="2"/>
</dbReference>
<dbReference type="Gene3D" id="1.10.287.1260">
    <property type="match status" value="1"/>
</dbReference>
<feature type="transmembrane region" description="Helical" evidence="1">
    <location>
        <begin position="168"/>
        <end position="185"/>
    </location>
</feature>
<reference evidence="2 3" key="1">
    <citation type="journal article" date="2016" name="Nat. Commun.">
        <title>Thousands of microbial genomes shed light on interconnected biogeochemical processes in an aquifer system.</title>
        <authorList>
            <person name="Anantharaman K."/>
            <person name="Brown C.T."/>
            <person name="Hug L.A."/>
            <person name="Sharon I."/>
            <person name="Castelle C.J."/>
            <person name="Probst A.J."/>
            <person name="Thomas B.C."/>
            <person name="Singh A."/>
            <person name="Wilkins M.J."/>
            <person name="Karaoz U."/>
            <person name="Brodie E.L."/>
            <person name="Williams K.H."/>
            <person name="Hubbard S.S."/>
            <person name="Banfield J.F."/>
        </authorList>
    </citation>
    <scope>NUCLEOTIDE SEQUENCE [LARGE SCALE GENOMIC DNA]</scope>
</reference>
<proteinExistence type="predicted"/>
<feature type="transmembrane region" description="Helical" evidence="1">
    <location>
        <begin position="126"/>
        <end position="148"/>
    </location>
</feature>
<organism evidence="2 3">
    <name type="scientific">Candidatus Nomurabacteria bacterium RIFCSPLOWO2_01_FULL_39_17</name>
    <dbReference type="NCBI Taxonomy" id="1801770"/>
    <lineage>
        <taxon>Bacteria</taxon>
        <taxon>Candidatus Nomuraibacteriota</taxon>
    </lineage>
</organism>
<comment type="caution">
    <text evidence="2">The sequence shown here is derived from an EMBL/GenBank/DDBJ whole genome shotgun (WGS) entry which is preliminary data.</text>
</comment>
<accession>A0A1F6WVG3</accession>
<dbReference type="STRING" id="1801770.A3A01_01215"/>
<protein>
    <recommendedName>
        <fullName evidence="4">Small-conductance mechanosensitive ion channel</fullName>
    </recommendedName>
</protein>
<evidence type="ECO:0000313" key="3">
    <source>
        <dbReference type="Proteomes" id="UP000179352"/>
    </source>
</evidence>
<gene>
    <name evidence="2" type="ORF">A3A01_01215</name>
</gene>
<keyword evidence="1" id="KW-1133">Transmembrane helix</keyword>
<sequence length="231" mass="25028">MNNIWFSWSQVFNDSLLQLWFAFVQFAPRLIVAVVFFIIGWMLGSVISKAFVQVFSALKVDKLFASIGTDNLFRRAGMNLNSGYFLGEVAKWFVIIVFLLPSLNLVGLDYIASFLKDDVLGFLPRVIVAAFILIIATVVAEAVSKLVVASTKALSVHSANMLGAMAKYAVWVFAFIIAFGQLGIAETYMNTLFAGIIGMLALGGALAFGLGGKDAAARFLAKLAEESAHHG</sequence>
<evidence type="ECO:0000256" key="1">
    <source>
        <dbReference type="SAM" id="Phobius"/>
    </source>
</evidence>
<keyword evidence="1" id="KW-0812">Transmembrane</keyword>
<keyword evidence="1" id="KW-0472">Membrane</keyword>
<dbReference type="AlphaFoldDB" id="A0A1F6WVG3"/>
<feature type="transmembrane region" description="Helical" evidence="1">
    <location>
        <begin position="20"/>
        <end position="43"/>
    </location>
</feature>
<feature type="transmembrane region" description="Helical" evidence="1">
    <location>
        <begin position="84"/>
        <end position="106"/>
    </location>
</feature>